<evidence type="ECO:0000313" key="3">
    <source>
        <dbReference type="Proteomes" id="UP000245391"/>
    </source>
</evidence>
<keyword evidence="1" id="KW-0812">Transmembrane</keyword>
<gene>
    <name evidence="2" type="ORF">DF947_04640</name>
</gene>
<sequence length="71" mass="8299">MTKDHSCSICSEGHIEFKDKEGFVNLQIMKFYTPFKRLRSNLYAFVGLALIIARHQAMTIGYLKTKKRYPI</sequence>
<accession>A0A317F4G4</accession>
<evidence type="ECO:0000313" key="2">
    <source>
        <dbReference type="EMBL" id="PWS32378.1"/>
    </source>
</evidence>
<organism evidence="2 3">
    <name type="scientific">Pedobacter paludis</name>
    <dbReference type="NCBI Taxonomy" id="2203212"/>
    <lineage>
        <taxon>Bacteria</taxon>
        <taxon>Pseudomonadati</taxon>
        <taxon>Bacteroidota</taxon>
        <taxon>Sphingobacteriia</taxon>
        <taxon>Sphingobacteriales</taxon>
        <taxon>Sphingobacteriaceae</taxon>
        <taxon>Pedobacter</taxon>
    </lineage>
</organism>
<evidence type="ECO:0000256" key="1">
    <source>
        <dbReference type="SAM" id="Phobius"/>
    </source>
</evidence>
<keyword evidence="3" id="KW-1185">Reference proteome</keyword>
<proteinExistence type="predicted"/>
<feature type="transmembrane region" description="Helical" evidence="1">
    <location>
        <begin position="42"/>
        <end position="63"/>
    </location>
</feature>
<dbReference type="Proteomes" id="UP000245391">
    <property type="component" value="Unassembled WGS sequence"/>
</dbReference>
<dbReference type="EMBL" id="QGNY01000002">
    <property type="protein sequence ID" value="PWS32378.1"/>
    <property type="molecule type" value="Genomic_DNA"/>
</dbReference>
<comment type="caution">
    <text evidence="2">The sequence shown here is derived from an EMBL/GenBank/DDBJ whole genome shotgun (WGS) entry which is preliminary data.</text>
</comment>
<protein>
    <submittedName>
        <fullName evidence="2">Uncharacterized protein</fullName>
    </submittedName>
</protein>
<name>A0A317F4G4_9SPHI</name>
<dbReference type="AlphaFoldDB" id="A0A317F4G4"/>
<keyword evidence="1" id="KW-0472">Membrane</keyword>
<keyword evidence="1" id="KW-1133">Transmembrane helix</keyword>
<reference evidence="3" key="1">
    <citation type="submission" date="2018-05" db="EMBL/GenBank/DDBJ databases">
        <title>Pedobacter paludis sp. nov., isolated from wetland soil.</title>
        <authorList>
            <person name="Zhang Y."/>
        </authorList>
    </citation>
    <scope>NUCLEOTIDE SEQUENCE [LARGE SCALE GENOMIC DNA]</scope>
    <source>
        <strain evidence="3">R-8</strain>
    </source>
</reference>